<dbReference type="InParanoid" id="A0A2J7QNZ6"/>
<name>A0A2J7QNZ6_9NEOP</name>
<keyword evidence="7" id="KW-0809">Transit peptide</keyword>
<evidence type="ECO:0000256" key="11">
    <source>
        <dbReference type="PROSITE-ProRule" id="PRU01026"/>
    </source>
</evidence>
<dbReference type="InterPro" id="IPR001737">
    <property type="entry name" value="KsgA/Erm"/>
</dbReference>
<evidence type="ECO:0000256" key="1">
    <source>
        <dbReference type="ARBA" id="ARBA00004173"/>
    </source>
</evidence>
<proteinExistence type="inferred from homology"/>
<evidence type="ECO:0000313" key="14">
    <source>
        <dbReference type="Proteomes" id="UP000235965"/>
    </source>
</evidence>
<dbReference type="EMBL" id="NEVH01012098">
    <property type="protein sequence ID" value="PNF30309.1"/>
    <property type="molecule type" value="Genomic_DNA"/>
</dbReference>
<comment type="similarity">
    <text evidence="11 12">Belongs to the class I-like SAM-binding methyltransferase superfamily. rRNA adenine N(6)-methyltransferase family.</text>
</comment>
<organism evidence="13 14">
    <name type="scientific">Cryptotermes secundus</name>
    <dbReference type="NCBI Taxonomy" id="105785"/>
    <lineage>
        <taxon>Eukaryota</taxon>
        <taxon>Metazoa</taxon>
        <taxon>Ecdysozoa</taxon>
        <taxon>Arthropoda</taxon>
        <taxon>Hexapoda</taxon>
        <taxon>Insecta</taxon>
        <taxon>Pterygota</taxon>
        <taxon>Neoptera</taxon>
        <taxon>Polyneoptera</taxon>
        <taxon>Dictyoptera</taxon>
        <taxon>Blattodea</taxon>
        <taxon>Blattoidea</taxon>
        <taxon>Termitoidae</taxon>
        <taxon>Kalotermitidae</taxon>
        <taxon>Cryptotermitinae</taxon>
        <taxon>Cryptotermes</taxon>
    </lineage>
</organism>
<evidence type="ECO:0000313" key="13">
    <source>
        <dbReference type="EMBL" id="PNF30309.1"/>
    </source>
</evidence>
<evidence type="ECO:0000256" key="8">
    <source>
        <dbReference type="ARBA" id="ARBA00023015"/>
    </source>
</evidence>
<dbReference type="GO" id="GO:0005759">
    <property type="term" value="C:mitochondrial matrix"/>
    <property type="evidence" value="ECO:0007669"/>
    <property type="project" value="TreeGrafter"/>
</dbReference>
<comment type="caution">
    <text evidence="11">Lacks conserved residue(s) required for the propagation of feature annotation.</text>
</comment>
<protein>
    <recommendedName>
        <fullName evidence="12">rRNA adenine N(6)-methyltransferase</fullName>
        <ecNumber evidence="12">2.1.1.-</ecNumber>
    </recommendedName>
</protein>
<dbReference type="Pfam" id="PF00398">
    <property type="entry name" value="RrnaAD"/>
    <property type="match status" value="1"/>
</dbReference>
<keyword evidence="14" id="KW-1185">Reference proteome</keyword>
<keyword evidence="10" id="KW-0804">Transcription</keyword>
<keyword evidence="6 11" id="KW-0694">RNA-binding</keyword>
<evidence type="ECO:0000256" key="2">
    <source>
        <dbReference type="ARBA" id="ARBA00022552"/>
    </source>
</evidence>
<dbReference type="OrthoDB" id="9895503at2759"/>
<evidence type="ECO:0000256" key="6">
    <source>
        <dbReference type="ARBA" id="ARBA00022884"/>
    </source>
</evidence>
<dbReference type="PANTHER" id="PTHR11727:SF13">
    <property type="entry name" value="DIMETHYLADENOSINE TRANSFERASE 2, MITOCHONDRIAL"/>
    <property type="match status" value="1"/>
</dbReference>
<gene>
    <name evidence="13" type="ORF">B7P43_G15016</name>
</gene>
<evidence type="ECO:0000256" key="3">
    <source>
        <dbReference type="ARBA" id="ARBA00022603"/>
    </source>
</evidence>
<comment type="subcellular location">
    <subcellularLocation>
        <location evidence="1">Mitochondrion</location>
    </subcellularLocation>
</comment>
<keyword evidence="5 11" id="KW-0949">S-adenosyl-L-methionine</keyword>
<dbReference type="GO" id="GO:0003723">
    <property type="term" value="F:RNA binding"/>
    <property type="evidence" value="ECO:0007669"/>
    <property type="project" value="UniProtKB-UniRule"/>
</dbReference>
<dbReference type="EC" id="2.1.1.-" evidence="12"/>
<accession>A0A2J7QNZ6</accession>
<dbReference type="GO" id="GO:0034246">
    <property type="term" value="F:mitochondrial transcription factor activity"/>
    <property type="evidence" value="ECO:0007669"/>
    <property type="project" value="TreeGrafter"/>
</dbReference>
<evidence type="ECO:0000256" key="7">
    <source>
        <dbReference type="ARBA" id="ARBA00022946"/>
    </source>
</evidence>
<dbReference type="Gene3D" id="3.40.50.150">
    <property type="entry name" value="Vaccinia Virus protein VP39"/>
    <property type="match status" value="1"/>
</dbReference>
<dbReference type="Proteomes" id="UP000235965">
    <property type="component" value="Unassembled WGS sequence"/>
</dbReference>
<feature type="binding site" evidence="11">
    <location>
        <position position="130"/>
    </location>
    <ligand>
        <name>S-adenosyl-L-methionine</name>
        <dbReference type="ChEBI" id="CHEBI:59789"/>
    </ligand>
</feature>
<keyword evidence="9" id="KW-0496">Mitochondrion</keyword>
<dbReference type="STRING" id="105785.A0A2J7QNZ6"/>
<dbReference type="AlphaFoldDB" id="A0A2J7QNZ6"/>
<dbReference type="SUPFAM" id="SSF53335">
    <property type="entry name" value="S-adenosyl-L-methionine-dependent methyltransferases"/>
    <property type="match status" value="1"/>
</dbReference>
<sequence length="478" mass="54782">MCIKIFRKVSSSMRNTYCVTKVLFQYLEVPLSVNIRISSVMHEAIVPNRTSATKVGIQTDIRQTAVARDAYSGTKKSTSSVNHKLEGSKEKFSKDVLEYLNSKDYLKSVLYCLPQKLLKRKRSNPDALYTVDRDVAKKLVDVIALDVVKGGAPVFEVNPGLGFISRELLAAGVQRLWLSESSLAFSQQLKDLKTEFTEKIEIVNKDLFTLPKLAFQDNQDGGSRVRSLFRGVPKSEWKDDPVMKIVGVLPSLSFIKYIIQSHVFQHGVMALGRPEFYFVMTPAHYFCLTCQPGDGYFFYRSTSVLFQLIFEWCLLEKLPRTGFLPWEMKRGTKRWSKVAKVHNIDPGTMYLVKIVPRKNFFQTVVSADQLQPLWFFVRHNLISRKNRVIPQLEIYSLDRKWIPGCGSRFIVDGMTIFTQFGDLTPQEILTVFHKFISWPEYGVCPFHAVMETTFMRMESGIDSTGKDSDDEIEEDEES</sequence>
<keyword evidence="4 11" id="KW-0808">Transferase</keyword>
<keyword evidence="2 12" id="KW-0698">rRNA processing</keyword>
<evidence type="ECO:0000256" key="10">
    <source>
        <dbReference type="ARBA" id="ARBA00023163"/>
    </source>
</evidence>
<dbReference type="PANTHER" id="PTHR11727">
    <property type="entry name" value="DIMETHYLADENOSINE TRANSFERASE"/>
    <property type="match status" value="1"/>
</dbReference>
<feature type="binding site" evidence="11">
    <location>
        <position position="206"/>
    </location>
    <ligand>
        <name>S-adenosyl-L-methionine</name>
        <dbReference type="ChEBI" id="CHEBI:59789"/>
    </ligand>
</feature>
<dbReference type="GO" id="GO:0006391">
    <property type="term" value="P:transcription initiation at mitochondrial promoter"/>
    <property type="evidence" value="ECO:0007669"/>
    <property type="project" value="TreeGrafter"/>
</dbReference>
<keyword evidence="3 11" id="KW-0489">Methyltransferase</keyword>
<dbReference type="PROSITE" id="PS51689">
    <property type="entry name" value="SAM_RNA_A_N6_MT"/>
    <property type="match status" value="1"/>
</dbReference>
<dbReference type="FunCoup" id="A0A2J7QNZ6">
    <property type="interactions" value="323"/>
</dbReference>
<evidence type="ECO:0000256" key="5">
    <source>
        <dbReference type="ARBA" id="ARBA00022691"/>
    </source>
</evidence>
<evidence type="ECO:0000256" key="9">
    <source>
        <dbReference type="ARBA" id="ARBA00023128"/>
    </source>
</evidence>
<dbReference type="GO" id="GO:0000179">
    <property type="term" value="F:rRNA (adenine-N6,N6-)-dimethyltransferase activity"/>
    <property type="evidence" value="ECO:0007669"/>
    <property type="project" value="UniProtKB-UniRule"/>
</dbReference>
<evidence type="ECO:0000256" key="12">
    <source>
        <dbReference type="RuleBase" id="RU362106"/>
    </source>
</evidence>
<reference evidence="13 14" key="1">
    <citation type="submission" date="2017-12" db="EMBL/GenBank/DDBJ databases">
        <title>Hemimetabolous genomes reveal molecular basis of termite eusociality.</title>
        <authorList>
            <person name="Harrison M.C."/>
            <person name="Jongepier E."/>
            <person name="Robertson H.M."/>
            <person name="Arning N."/>
            <person name="Bitard-Feildel T."/>
            <person name="Chao H."/>
            <person name="Childers C.P."/>
            <person name="Dinh H."/>
            <person name="Doddapaneni H."/>
            <person name="Dugan S."/>
            <person name="Gowin J."/>
            <person name="Greiner C."/>
            <person name="Han Y."/>
            <person name="Hu H."/>
            <person name="Hughes D.S.T."/>
            <person name="Huylmans A.-K."/>
            <person name="Kemena C."/>
            <person name="Kremer L.P.M."/>
            <person name="Lee S.L."/>
            <person name="Lopez-Ezquerra A."/>
            <person name="Mallet L."/>
            <person name="Monroy-Kuhn J.M."/>
            <person name="Moser A."/>
            <person name="Murali S.C."/>
            <person name="Muzny D.M."/>
            <person name="Otani S."/>
            <person name="Piulachs M.-D."/>
            <person name="Poelchau M."/>
            <person name="Qu J."/>
            <person name="Schaub F."/>
            <person name="Wada-Katsumata A."/>
            <person name="Worley K.C."/>
            <person name="Xie Q."/>
            <person name="Ylla G."/>
            <person name="Poulsen M."/>
            <person name="Gibbs R.A."/>
            <person name="Schal C."/>
            <person name="Richards S."/>
            <person name="Belles X."/>
            <person name="Korb J."/>
            <person name="Bornberg-Bauer E."/>
        </authorList>
    </citation>
    <scope>NUCLEOTIDE SEQUENCE [LARGE SCALE GENOMIC DNA]</scope>
    <source>
        <tissue evidence="13">Whole body</tissue>
    </source>
</reference>
<evidence type="ECO:0000256" key="4">
    <source>
        <dbReference type="ARBA" id="ARBA00022679"/>
    </source>
</evidence>
<comment type="caution">
    <text evidence="13">The sequence shown here is derived from an EMBL/GenBank/DDBJ whole genome shotgun (WGS) entry which is preliminary data.</text>
</comment>
<feature type="binding site" evidence="11">
    <location>
        <position position="180"/>
    </location>
    <ligand>
        <name>S-adenosyl-L-methionine</name>
        <dbReference type="ChEBI" id="CHEBI:59789"/>
    </ligand>
</feature>
<keyword evidence="8" id="KW-0805">Transcription regulation</keyword>
<dbReference type="InterPro" id="IPR029063">
    <property type="entry name" value="SAM-dependent_MTases_sf"/>
</dbReference>